<evidence type="ECO:0000256" key="4">
    <source>
        <dbReference type="ARBA" id="ARBA00022490"/>
    </source>
</evidence>
<dbReference type="NCBIfam" id="TIGR00211">
    <property type="entry name" value="glyS"/>
    <property type="match status" value="1"/>
</dbReference>
<dbReference type="Pfam" id="PF05746">
    <property type="entry name" value="DALR_1"/>
    <property type="match status" value="1"/>
</dbReference>
<dbReference type="GO" id="GO:0006426">
    <property type="term" value="P:glycyl-tRNA aminoacylation"/>
    <property type="evidence" value="ECO:0007669"/>
    <property type="project" value="UniProtKB-UniRule"/>
</dbReference>
<evidence type="ECO:0000256" key="3">
    <source>
        <dbReference type="ARBA" id="ARBA00011209"/>
    </source>
</evidence>
<dbReference type="HAMAP" id="MF_00255">
    <property type="entry name" value="Gly_tRNA_synth_beta"/>
    <property type="match status" value="1"/>
</dbReference>
<evidence type="ECO:0000259" key="12">
    <source>
        <dbReference type="Pfam" id="PF05746"/>
    </source>
</evidence>
<dbReference type="EMBL" id="LR217720">
    <property type="protein sequence ID" value="VFP84035.1"/>
    <property type="molecule type" value="Genomic_DNA"/>
</dbReference>
<keyword evidence="4 11" id="KW-0963">Cytoplasm</keyword>
<dbReference type="GO" id="GO:0004814">
    <property type="term" value="F:arginine-tRNA ligase activity"/>
    <property type="evidence" value="ECO:0007669"/>
    <property type="project" value="InterPro"/>
</dbReference>
<sequence>MNKKTFLVEIGTEELPPKSLRFLAESFAKNLTFELHAKCLAHREVHWFATPRRLALLVYDLSVVQPDRIIKNRGPATNISFDSHGRPTSAALRWASSCGITIDQADRMINSKGEWLIYNARITGEQTEKLLPEIVSLCLKKLPVSKQMRWGTSNFQFVRPVHTVILMLGDILIPANIFGIDSSRTISGHRFMGEKNIIINHADNYLQILSAKGKVEANYLVRKKIIQENAKAVAAKINGVVHLDKRLLEEVTALVEWPIVLIAQFEEKFLELPTDVIVHTMMDHQKYFPVYSYTGKLLPYFVFVSNIASENPQLIISGNEKVVRARLVDAAFFFKNDCQHPLEKNLPLLENVIFQKNLGSLRDKTMRLQLLSEWIAKQINSNVGHAKRAALLSKCDLLSQMVFEFSDIQGVMGMHYARLYGEPEEIARAIMEQYYPRFSGDSLPSHSVSCTLAIADKMDTLAGIFGINQYPTGDKDPFALRRSALGVLRIMIEKEIPLDLYTLSVTAVELYGQKIVDTDKTVSEMIKFVLGRLYVWYKERDYSRDTIQAVLACRPTKPLDIHARINAVRNFRNMEQATNLSLAHKRITHILLHTTDDLNQKVHDDFLKEKEEKKLAKNIDIINLHLKTLLSQGKYEDGLLSLTPLSEDINNFFNKVLINTTDTAVRINRLTLLSQLNTLFLKIADLSLLR</sequence>
<dbReference type="PRINTS" id="PR01045">
    <property type="entry name" value="TRNASYNTHGB"/>
</dbReference>
<dbReference type="EC" id="6.1.1.14" evidence="11"/>
<evidence type="ECO:0000256" key="8">
    <source>
        <dbReference type="ARBA" id="ARBA00022917"/>
    </source>
</evidence>
<dbReference type="Pfam" id="PF02092">
    <property type="entry name" value="tRNA_synt_2f"/>
    <property type="match status" value="1"/>
</dbReference>
<reference evidence="13 14" key="1">
    <citation type="submission" date="2019-02" db="EMBL/GenBank/DDBJ databases">
        <authorList>
            <person name="Manzano-Marin A."/>
            <person name="Manzano-Marin A."/>
        </authorList>
    </citation>
    <scope>NUCLEOTIDE SEQUENCE [LARGE SCALE GENOMIC DNA]</scope>
    <source>
        <strain evidence="13 14">ErCilaricifoliae</strain>
    </source>
</reference>
<evidence type="ECO:0000313" key="13">
    <source>
        <dbReference type="EMBL" id="VFP84035.1"/>
    </source>
</evidence>
<evidence type="ECO:0000256" key="2">
    <source>
        <dbReference type="ARBA" id="ARBA00008226"/>
    </source>
</evidence>
<evidence type="ECO:0000256" key="5">
    <source>
        <dbReference type="ARBA" id="ARBA00022598"/>
    </source>
</evidence>
<evidence type="ECO:0000256" key="10">
    <source>
        <dbReference type="ARBA" id="ARBA00047937"/>
    </source>
</evidence>
<keyword evidence="9 11" id="KW-0030">Aminoacyl-tRNA synthetase</keyword>
<evidence type="ECO:0000256" key="9">
    <source>
        <dbReference type="ARBA" id="ARBA00023146"/>
    </source>
</evidence>
<evidence type="ECO:0000256" key="11">
    <source>
        <dbReference type="HAMAP-Rule" id="MF_00255"/>
    </source>
</evidence>
<dbReference type="Proteomes" id="UP000294418">
    <property type="component" value="Chromosome"/>
</dbReference>
<dbReference type="InterPro" id="IPR015944">
    <property type="entry name" value="Gly-tRNA-synth_bsu"/>
</dbReference>
<dbReference type="InterPro" id="IPR008909">
    <property type="entry name" value="DALR_anticod-bd"/>
</dbReference>
<organism evidence="13 14">
    <name type="scientific">Candidatus Erwinia haradaeae</name>
    <dbReference type="NCBI Taxonomy" id="1922217"/>
    <lineage>
        <taxon>Bacteria</taxon>
        <taxon>Pseudomonadati</taxon>
        <taxon>Pseudomonadota</taxon>
        <taxon>Gammaproteobacteria</taxon>
        <taxon>Enterobacterales</taxon>
        <taxon>Erwiniaceae</taxon>
        <taxon>Erwinia</taxon>
    </lineage>
</organism>
<accession>A0A451DC81</accession>
<gene>
    <name evidence="11 13" type="primary">glyS</name>
    <name evidence="13" type="ORF">ERCILAFE3058_143</name>
</gene>
<evidence type="ECO:0000256" key="1">
    <source>
        <dbReference type="ARBA" id="ARBA00004496"/>
    </source>
</evidence>
<dbReference type="PANTHER" id="PTHR30075:SF2">
    <property type="entry name" value="GLYCINE--TRNA LIGASE, CHLOROPLASTIC_MITOCHONDRIAL 2"/>
    <property type="match status" value="1"/>
</dbReference>
<comment type="similarity">
    <text evidence="2 11">Belongs to the class-II aminoacyl-tRNA synthetase family.</text>
</comment>
<dbReference type="GO" id="GO:0005524">
    <property type="term" value="F:ATP binding"/>
    <property type="evidence" value="ECO:0007669"/>
    <property type="project" value="UniProtKB-UniRule"/>
</dbReference>
<dbReference type="GO" id="GO:0006420">
    <property type="term" value="P:arginyl-tRNA aminoacylation"/>
    <property type="evidence" value="ECO:0007669"/>
    <property type="project" value="InterPro"/>
</dbReference>
<dbReference type="GO" id="GO:0004820">
    <property type="term" value="F:glycine-tRNA ligase activity"/>
    <property type="evidence" value="ECO:0007669"/>
    <property type="project" value="UniProtKB-UniRule"/>
</dbReference>
<evidence type="ECO:0000256" key="6">
    <source>
        <dbReference type="ARBA" id="ARBA00022741"/>
    </source>
</evidence>
<dbReference type="GO" id="GO:0005829">
    <property type="term" value="C:cytosol"/>
    <property type="evidence" value="ECO:0007669"/>
    <property type="project" value="TreeGrafter"/>
</dbReference>
<keyword evidence="6 11" id="KW-0547">Nucleotide-binding</keyword>
<name>A0A451DC81_9GAMM</name>
<comment type="subunit">
    <text evidence="3 11">Tetramer of two alpha and two beta subunits.</text>
</comment>
<comment type="catalytic activity">
    <reaction evidence="10 11">
        <text>tRNA(Gly) + glycine + ATP = glycyl-tRNA(Gly) + AMP + diphosphate</text>
        <dbReference type="Rhea" id="RHEA:16013"/>
        <dbReference type="Rhea" id="RHEA-COMP:9664"/>
        <dbReference type="Rhea" id="RHEA-COMP:9683"/>
        <dbReference type="ChEBI" id="CHEBI:30616"/>
        <dbReference type="ChEBI" id="CHEBI:33019"/>
        <dbReference type="ChEBI" id="CHEBI:57305"/>
        <dbReference type="ChEBI" id="CHEBI:78442"/>
        <dbReference type="ChEBI" id="CHEBI:78522"/>
        <dbReference type="ChEBI" id="CHEBI:456215"/>
        <dbReference type="EC" id="6.1.1.14"/>
    </reaction>
</comment>
<keyword evidence="5 11" id="KW-0436">Ligase</keyword>
<dbReference type="AlphaFoldDB" id="A0A451DC81"/>
<keyword evidence="8 11" id="KW-0648">Protein biosynthesis</keyword>
<feature type="domain" description="DALR anticodon binding" evidence="12">
    <location>
        <begin position="582"/>
        <end position="679"/>
    </location>
</feature>
<dbReference type="PANTHER" id="PTHR30075">
    <property type="entry name" value="GLYCYL-TRNA SYNTHETASE"/>
    <property type="match status" value="1"/>
</dbReference>
<protein>
    <recommendedName>
        <fullName evidence="11">Glycine--tRNA ligase beta subunit</fullName>
        <ecNumber evidence="11">6.1.1.14</ecNumber>
    </recommendedName>
    <alternativeName>
        <fullName evidence="11">Glycyl-tRNA synthetase beta subunit</fullName>
        <shortName evidence="11">GlyRS</shortName>
    </alternativeName>
</protein>
<evidence type="ECO:0000313" key="14">
    <source>
        <dbReference type="Proteomes" id="UP000294418"/>
    </source>
</evidence>
<dbReference type="PROSITE" id="PS50861">
    <property type="entry name" value="AA_TRNA_LIGASE_II_GLYAB"/>
    <property type="match status" value="1"/>
</dbReference>
<dbReference type="SUPFAM" id="SSF109604">
    <property type="entry name" value="HD-domain/PDEase-like"/>
    <property type="match status" value="1"/>
</dbReference>
<proteinExistence type="inferred from homology"/>
<dbReference type="OrthoDB" id="9775440at2"/>
<dbReference type="RefSeq" id="WP_157989581.1">
    <property type="nucleotide sequence ID" value="NZ_LR217720.1"/>
</dbReference>
<evidence type="ECO:0000256" key="7">
    <source>
        <dbReference type="ARBA" id="ARBA00022840"/>
    </source>
</evidence>
<comment type="subcellular location">
    <subcellularLocation>
        <location evidence="1 11">Cytoplasm</location>
    </subcellularLocation>
</comment>
<keyword evidence="7 11" id="KW-0067">ATP-binding</keyword>
<dbReference type="InterPro" id="IPR006194">
    <property type="entry name" value="Gly-tRNA-synth_heterodimer"/>
</dbReference>